<evidence type="ECO:0000256" key="4">
    <source>
        <dbReference type="ARBA" id="ARBA00023163"/>
    </source>
</evidence>
<evidence type="ECO:0000256" key="2">
    <source>
        <dbReference type="ARBA" id="ARBA00023015"/>
    </source>
</evidence>
<dbReference type="SUPFAM" id="SSF46955">
    <property type="entry name" value="Putative DNA-binding domain"/>
    <property type="match status" value="1"/>
</dbReference>
<dbReference type="PRINTS" id="PR00040">
    <property type="entry name" value="HTHMERR"/>
</dbReference>
<keyword evidence="8" id="KW-1185">Reference proteome</keyword>
<evidence type="ECO:0000256" key="5">
    <source>
        <dbReference type="SAM" id="MobiDB-lite"/>
    </source>
</evidence>
<accession>A0ABV2CQC1</accession>
<dbReference type="InterPro" id="IPR009061">
    <property type="entry name" value="DNA-bd_dom_put_sf"/>
</dbReference>
<evidence type="ECO:0000256" key="3">
    <source>
        <dbReference type="ARBA" id="ARBA00023125"/>
    </source>
</evidence>
<dbReference type="GO" id="GO:0003677">
    <property type="term" value="F:DNA binding"/>
    <property type="evidence" value="ECO:0007669"/>
    <property type="project" value="UniProtKB-KW"/>
</dbReference>
<dbReference type="Gene3D" id="1.10.1660.10">
    <property type="match status" value="1"/>
</dbReference>
<dbReference type="Proteomes" id="UP001548590">
    <property type="component" value="Unassembled WGS sequence"/>
</dbReference>
<feature type="region of interest" description="Disordered" evidence="5">
    <location>
        <begin position="1"/>
        <end position="21"/>
    </location>
</feature>
<evidence type="ECO:0000313" key="8">
    <source>
        <dbReference type="Proteomes" id="UP001548590"/>
    </source>
</evidence>
<dbReference type="PROSITE" id="PS00552">
    <property type="entry name" value="HTH_MERR_1"/>
    <property type="match status" value="1"/>
</dbReference>
<dbReference type="PANTHER" id="PTHR30204:SF69">
    <property type="entry name" value="MERR-FAMILY TRANSCRIPTIONAL REGULATOR"/>
    <property type="match status" value="1"/>
</dbReference>
<protein>
    <submittedName>
        <fullName evidence="7">MerR family DNA-binding transcriptional regulator</fullName>
    </submittedName>
</protein>
<dbReference type="Pfam" id="PF00376">
    <property type="entry name" value="MerR"/>
    <property type="match status" value="1"/>
</dbReference>
<gene>
    <name evidence="7" type="ORF">ABVT11_09710</name>
</gene>
<dbReference type="SMART" id="SM00422">
    <property type="entry name" value="HTH_MERR"/>
    <property type="match status" value="1"/>
</dbReference>
<dbReference type="EMBL" id="JBEWLZ010000004">
    <property type="protein sequence ID" value="MET1490102.1"/>
    <property type="molecule type" value="Genomic_DNA"/>
</dbReference>
<reference evidence="7 8" key="1">
    <citation type="submission" date="2024-07" db="EMBL/GenBank/DDBJ databases">
        <title>Uliginosibacterium paludis KCTC:42655.</title>
        <authorList>
            <person name="Kim M.K."/>
        </authorList>
    </citation>
    <scope>NUCLEOTIDE SEQUENCE [LARGE SCALE GENOMIC DNA]</scope>
    <source>
        <strain evidence="7 8">KCTC 42655</strain>
    </source>
</reference>
<organism evidence="7 8">
    <name type="scientific">Uliginosibacterium paludis</name>
    <dbReference type="NCBI Taxonomy" id="1615952"/>
    <lineage>
        <taxon>Bacteria</taxon>
        <taxon>Pseudomonadati</taxon>
        <taxon>Pseudomonadota</taxon>
        <taxon>Betaproteobacteria</taxon>
        <taxon>Rhodocyclales</taxon>
        <taxon>Zoogloeaceae</taxon>
        <taxon>Uliginosibacterium</taxon>
    </lineage>
</organism>
<dbReference type="InterPro" id="IPR047057">
    <property type="entry name" value="MerR_fam"/>
</dbReference>
<dbReference type="InterPro" id="IPR000551">
    <property type="entry name" value="MerR-type_HTH_dom"/>
</dbReference>
<name>A0ABV2CQC1_9RHOO</name>
<keyword evidence="3 7" id="KW-0238">DNA-binding</keyword>
<evidence type="ECO:0000259" key="6">
    <source>
        <dbReference type="PROSITE" id="PS50937"/>
    </source>
</evidence>
<evidence type="ECO:0000313" key="7">
    <source>
        <dbReference type="EMBL" id="MET1490102.1"/>
    </source>
</evidence>
<dbReference type="PANTHER" id="PTHR30204">
    <property type="entry name" value="REDOX-CYCLING DRUG-SENSING TRANSCRIPTIONAL ACTIVATOR SOXR"/>
    <property type="match status" value="1"/>
</dbReference>
<dbReference type="RefSeq" id="WP_345923582.1">
    <property type="nucleotide sequence ID" value="NZ_JBDIVF010000001.1"/>
</dbReference>
<sequence>MLEPDTGVRVKPAPAGGQGEGREMRIGELSKRTGVSVRMLRHYESLGLLAPARTAAGYRCYGEDAGVIVRRILALNAAGLRLDRLATLLPCAEGSTTAFRACPALRERLQQTLTELDERIARLGDSREALVALLAALR</sequence>
<feature type="domain" description="HTH merR-type" evidence="6">
    <location>
        <begin position="23"/>
        <end position="91"/>
    </location>
</feature>
<evidence type="ECO:0000256" key="1">
    <source>
        <dbReference type="ARBA" id="ARBA00022491"/>
    </source>
</evidence>
<keyword evidence="2" id="KW-0805">Transcription regulation</keyword>
<proteinExistence type="predicted"/>
<keyword evidence="1" id="KW-0678">Repressor</keyword>
<keyword evidence="4" id="KW-0804">Transcription</keyword>
<comment type="caution">
    <text evidence="7">The sequence shown here is derived from an EMBL/GenBank/DDBJ whole genome shotgun (WGS) entry which is preliminary data.</text>
</comment>
<dbReference type="PROSITE" id="PS50937">
    <property type="entry name" value="HTH_MERR_2"/>
    <property type="match status" value="1"/>
</dbReference>